<dbReference type="HAMAP" id="MF_01428">
    <property type="entry name" value="Glu_Q_tRNA_synth"/>
    <property type="match status" value="1"/>
</dbReference>
<feature type="binding site" evidence="7">
    <location>
        <position position="45"/>
    </location>
    <ligand>
        <name>L-glutamate</name>
        <dbReference type="ChEBI" id="CHEBI:29985"/>
    </ligand>
</feature>
<comment type="function">
    <text evidence="7">Catalyzes the tRNA-independent activation of glutamate in presence of ATP and the subsequent transfer of glutamate onto a tRNA(Asp). Glutamate is transferred on the 2-amino-5-(4,5-dihydroxy-2-cyclopenten-1-yl) moiety of the queuosine in the wobble position of the QUC anticodon.</text>
</comment>
<dbReference type="GO" id="GO:0016874">
    <property type="term" value="F:ligase activity"/>
    <property type="evidence" value="ECO:0007669"/>
    <property type="project" value="UniProtKB-KW"/>
</dbReference>
<dbReference type="Proteomes" id="UP000690515">
    <property type="component" value="Unassembled WGS sequence"/>
</dbReference>
<reference evidence="10 11" key="1">
    <citation type="submission" date="2021-04" db="EMBL/GenBank/DDBJ databases">
        <authorList>
            <person name="Pira H."/>
            <person name="Risdian C."/>
            <person name="Wink J."/>
        </authorList>
    </citation>
    <scope>NUCLEOTIDE SEQUENCE [LARGE SCALE GENOMIC DNA]</scope>
    <source>
        <strain evidence="10 11">WH53</strain>
    </source>
</reference>
<evidence type="ECO:0000313" key="10">
    <source>
        <dbReference type="EMBL" id="MBU2709450.1"/>
    </source>
</evidence>
<dbReference type="PRINTS" id="PR00987">
    <property type="entry name" value="TRNASYNTHGLU"/>
</dbReference>
<name>A0ABS5Z618_9GAMM</name>
<feature type="short sequence motif" description="'HIGH' region" evidence="7">
    <location>
        <begin position="12"/>
        <end position="22"/>
    </location>
</feature>
<feature type="binding site" evidence="7">
    <location>
        <position position="232"/>
    </location>
    <ligand>
        <name>ATP</name>
        <dbReference type="ChEBI" id="CHEBI:30616"/>
    </ligand>
</feature>
<comment type="caution">
    <text evidence="10">The sequence shown here is derived from an EMBL/GenBank/DDBJ whole genome shotgun (WGS) entry which is preliminary data.</text>
</comment>
<feature type="binding site" evidence="7">
    <location>
        <position position="119"/>
    </location>
    <ligand>
        <name>Zn(2+)</name>
        <dbReference type="ChEBI" id="CHEBI:29105"/>
    </ligand>
</feature>
<dbReference type="EMBL" id="JAGSOY010000001">
    <property type="protein sequence ID" value="MBU2709450.1"/>
    <property type="molecule type" value="Genomic_DNA"/>
</dbReference>
<dbReference type="Pfam" id="PF00749">
    <property type="entry name" value="tRNA-synt_1c"/>
    <property type="match status" value="1"/>
</dbReference>
<dbReference type="EC" id="6.1.1.-" evidence="7"/>
<evidence type="ECO:0000259" key="9">
    <source>
        <dbReference type="Pfam" id="PF00749"/>
    </source>
</evidence>
<dbReference type="Gene3D" id="3.40.50.620">
    <property type="entry name" value="HUPs"/>
    <property type="match status" value="1"/>
</dbReference>
<evidence type="ECO:0000256" key="6">
    <source>
        <dbReference type="ARBA" id="ARBA00023146"/>
    </source>
</evidence>
<dbReference type="InterPro" id="IPR049940">
    <property type="entry name" value="GluQ/Sye"/>
</dbReference>
<keyword evidence="1 7" id="KW-0436">Ligase</keyword>
<feature type="binding site" evidence="7">
    <location>
        <begin position="9"/>
        <end position="13"/>
    </location>
    <ligand>
        <name>L-glutamate</name>
        <dbReference type="ChEBI" id="CHEBI:29985"/>
    </ligand>
</feature>
<evidence type="ECO:0000256" key="8">
    <source>
        <dbReference type="RuleBase" id="RU363037"/>
    </source>
</evidence>
<evidence type="ECO:0000256" key="5">
    <source>
        <dbReference type="ARBA" id="ARBA00022840"/>
    </source>
</evidence>
<organism evidence="10 11">
    <name type="scientific">Zooshikella harenae</name>
    <dbReference type="NCBI Taxonomy" id="2827238"/>
    <lineage>
        <taxon>Bacteria</taxon>
        <taxon>Pseudomonadati</taxon>
        <taxon>Pseudomonadota</taxon>
        <taxon>Gammaproteobacteria</taxon>
        <taxon>Oceanospirillales</taxon>
        <taxon>Zooshikellaceae</taxon>
        <taxon>Zooshikella</taxon>
    </lineage>
</organism>
<evidence type="ECO:0000256" key="7">
    <source>
        <dbReference type="HAMAP-Rule" id="MF_01428"/>
    </source>
</evidence>
<evidence type="ECO:0000256" key="3">
    <source>
        <dbReference type="ARBA" id="ARBA00022741"/>
    </source>
</evidence>
<sequence length="300" mass="33542">MSKVRYRGRFAPSPTGPLHFGSLVSALASYLDAKANQGEWLVRIEDIDPPREQAGATECILKALECYGLHWDHSIIYQSSRQTIYQEHIDQLCTQQQAYPCTCSRKELSAYNGQYPGTCRSQRKTPTTPFAIRLKTHPTAIEFVDGIQGKQSFNLEEAGGDFIIKRKDGLFAYQLAVVVDDFLQEITHIIRGSDLLDSTPRQYYLQSVLAFSHPNYAHIPAIIANDGKKLSKQNLADPLPLKQPQPLLLRALHALNQHPLPELSDATVSEILQWATTHWNASAIPQTLTIPEACLPTIVV</sequence>
<feature type="binding site" evidence="7">
    <location>
        <position position="191"/>
    </location>
    <ligand>
        <name>L-glutamate</name>
        <dbReference type="ChEBI" id="CHEBI:29985"/>
    </ligand>
</feature>
<keyword evidence="5 7" id="KW-0067">ATP-binding</keyword>
<feature type="short sequence motif" description="'KMSKS' region" evidence="7">
    <location>
        <begin position="229"/>
        <end position="233"/>
    </location>
</feature>
<evidence type="ECO:0000256" key="2">
    <source>
        <dbReference type="ARBA" id="ARBA00022723"/>
    </source>
</evidence>
<keyword evidence="11" id="KW-1185">Reference proteome</keyword>
<feature type="domain" description="Glutamyl/glutaminyl-tRNA synthetase class Ib catalytic" evidence="9">
    <location>
        <begin position="7"/>
        <end position="235"/>
    </location>
</feature>
<keyword evidence="4 7" id="KW-0862">Zinc</keyword>
<dbReference type="PANTHER" id="PTHR43311">
    <property type="entry name" value="GLUTAMATE--TRNA LIGASE"/>
    <property type="match status" value="1"/>
</dbReference>
<dbReference type="InterPro" id="IPR000924">
    <property type="entry name" value="Glu/Gln-tRNA-synth"/>
</dbReference>
<gene>
    <name evidence="10" type="primary">gluQRS</name>
    <name evidence="7" type="synonym">gluQ</name>
    <name evidence="10" type="ORF">KCG35_00100</name>
</gene>
<evidence type="ECO:0000313" key="11">
    <source>
        <dbReference type="Proteomes" id="UP000690515"/>
    </source>
</evidence>
<feature type="binding site" evidence="7">
    <location>
        <position position="173"/>
    </location>
    <ligand>
        <name>L-glutamate</name>
        <dbReference type="ChEBI" id="CHEBI:29985"/>
    </ligand>
</feature>
<dbReference type="PANTHER" id="PTHR43311:SF1">
    <property type="entry name" value="GLUTAMYL-Q TRNA(ASP) SYNTHETASE"/>
    <property type="match status" value="1"/>
</dbReference>
<accession>A0ABS5Z618</accession>
<evidence type="ECO:0000256" key="1">
    <source>
        <dbReference type="ARBA" id="ARBA00022598"/>
    </source>
</evidence>
<keyword evidence="2 7" id="KW-0479">Metal-binding</keyword>
<dbReference type="InterPro" id="IPR020058">
    <property type="entry name" value="Glu/Gln-tRNA-synth_Ib_cat-dom"/>
</dbReference>
<comment type="similarity">
    <text evidence="7">Belongs to the class-I aminoacyl-tRNA synthetase family. GluQ subfamily.</text>
</comment>
<keyword evidence="3 7" id="KW-0547">Nucleotide-binding</keyword>
<keyword evidence="6 7" id="KW-0030">Aminoacyl-tRNA synthetase</keyword>
<feature type="binding site" evidence="7">
    <location>
        <position position="115"/>
    </location>
    <ligand>
        <name>Zn(2+)</name>
        <dbReference type="ChEBI" id="CHEBI:29105"/>
    </ligand>
</feature>
<dbReference type="SUPFAM" id="SSF52374">
    <property type="entry name" value="Nucleotidylyl transferase"/>
    <property type="match status" value="1"/>
</dbReference>
<dbReference type="InterPro" id="IPR022380">
    <property type="entry name" value="Glu-Q_tRNA(Asp)_Synthase"/>
</dbReference>
<feature type="binding site" evidence="7">
    <location>
        <position position="103"/>
    </location>
    <ligand>
        <name>Zn(2+)</name>
        <dbReference type="ChEBI" id="CHEBI:29105"/>
    </ligand>
</feature>
<comment type="cofactor">
    <cofactor evidence="7">
        <name>Zn(2+)</name>
        <dbReference type="ChEBI" id="CHEBI:29105"/>
    </cofactor>
    <text evidence="7">Binds 1 zinc ion per subunit.</text>
</comment>
<dbReference type="NCBIfam" id="NF004314">
    <property type="entry name" value="PRK05710.1-3"/>
    <property type="match status" value="1"/>
</dbReference>
<evidence type="ECO:0000256" key="4">
    <source>
        <dbReference type="ARBA" id="ARBA00022833"/>
    </source>
</evidence>
<protein>
    <recommendedName>
        <fullName evidence="7">Glutamyl-Q tRNA(Asp) synthetase</fullName>
        <shortName evidence="7">Glu-Q-RSs</shortName>
        <ecNumber evidence="7">6.1.1.-</ecNumber>
    </recommendedName>
</protein>
<dbReference type="RefSeq" id="WP_215817622.1">
    <property type="nucleotide sequence ID" value="NZ_JAGSOY010000001.1"/>
</dbReference>
<feature type="binding site" evidence="7">
    <location>
        <position position="101"/>
    </location>
    <ligand>
        <name>Zn(2+)</name>
        <dbReference type="ChEBI" id="CHEBI:29105"/>
    </ligand>
</feature>
<proteinExistence type="inferred from homology"/>
<keyword evidence="8" id="KW-0648">Protein biosynthesis</keyword>
<dbReference type="NCBIfam" id="TIGR03838">
    <property type="entry name" value="queuosine_YadB"/>
    <property type="match status" value="1"/>
</dbReference>
<dbReference type="InterPro" id="IPR014729">
    <property type="entry name" value="Rossmann-like_a/b/a_fold"/>
</dbReference>